<evidence type="ECO:0000313" key="5">
    <source>
        <dbReference type="Proteomes" id="UP000663583"/>
    </source>
</evidence>
<dbReference type="Proteomes" id="UP000465306">
    <property type="component" value="Unassembled WGS sequence"/>
</dbReference>
<evidence type="ECO:0000313" key="4">
    <source>
        <dbReference type="Proteomes" id="UP000465306"/>
    </source>
</evidence>
<proteinExistence type="predicted"/>
<feature type="compositionally biased region" description="Basic and acidic residues" evidence="1">
    <location>
        <begin position="1"/>
        <end position="10"/>
    </location>
</feature>
<feature type="region of interest" description="Disordered" evidence="1">
    <location>
        <begin position="1"/>
        <end position="21"/>
    </location>
</feature>
<reference evidence="3" key="3">
    <citation type="submission" date="2020-11" db="EMBL/GenBank/DDBJ databases">
        <title>Intraspecies plasmid and genomic variation of Mycobacterium kubicae revealed by the complete genome sequences of two clinical isolates.</title>
        <authorList>
            <person name="Hendrix J.R."/>
            <person name="Epperson L.E."/>
            <person name="Honda J.R."/>
            <person name="Strong M."/>
        </authorList>
    </citation>
    <scope>NUCLEOTIDE SEQUENCE</scope>
    <source>
        <strain evidence="3">JCM 13573</strain>
    </source>
</reference>
<dbReference type="RefSeq" id="WP_085074191.1">
    <property type="nucleotide sequence ID" value="NZ_BLKU01000003.1"/>
</dbReference>
<dbReference type="Pfam" id="PF11625">
    <property type="entry name" value="DUF3253"/>
    <property type="match status" value="1"/>
</dbReference>
<dbReference type="AlphaFoldDB" id="A0AAX1J2W3"/>
<protein>
    <submittedName>
        <fullName evidence="3">DUF3253 domain-containing protein</fullName>
    </submittedName>
</protein>
<dbReference type="InterPro" id="IPR021660">
    <property type="entry name" value="DUF3253"/>
</dbReference>
<reference evidence="2" key="2">
    <citation type="submission" date="2020-02" db="EMBL/GenBank/DDBJ databases">
        <authorList>
            <person name="Matsumoto Y."/>
            <person name="Kinjo T."/>
            <person name="Motooka D."/>
            <person name="Nabeya D."/>
            <person name="Jung N."/>
            <person name="Uechi K."/>
            <person name="Horii T."/>
            <person name="Iida T."/>
            <person name="Fujita J."/>
            <person name="Nakamura S."/>
        </authorList>
    </citation>
    <scope>NUCLEOTIDE SEQUENCE</scope>
    <source>
        <strain evidence="2">JCM 13573</strain>
    </source>
</reference>
<evidence type="ECO:0000256" key="1">
    <source>
        <dbReference type="SAM" id="MobiDB-lite"/>
    </source>
</evidence>
<evidence type="ECO:0000313" key="3">
    <source>
        <dbReference type="EMBL" id="QPI35788.1"/>
    </source>
</evidence>
<dbReference type="InterPro" id="IPR036390">
    <property type="entry name" value="WH_DNA-bd_sf"/>
</dbReference>
<gene>
    <name evidence="3" type="ORF">I2456_14345</name>
    <name evidence="2" type="ORF">MKUB_27520</name>
</gene>
<organism evidence="3 5">
    <name type="scientific">Mycobacterium kubicae</name>
    <dbReference type="NCBI Taxonomy" id="120959"/>
    <lineage>
        <taxon>Bacteria</taxon>
        <taxon>Bacillati</taxon>
        <taxon>Actinomycetota</taxon>
        <taxon>Actinomycetes</taxon>
        <taxon>Mycobacteriales</taxon>
        <taxon>Mycobacteriaceae</taxon>
        <taxon>Mycobacterium</taxon>
        <taxon>Mycobacterium simiae complex</taxon>
    </lineage>
</organism>
<reference evidence="2 4" key="1">
    <citation type="journal article" date="2019" name="Emerg. Microbes Infect.">
        <title>Comprehensive subspecies identification of 175 nontuberculous mycobacteria species based on 7547 genomic profiles.</title>
        <authorList>
            <person name="Matsumoto Y."/>
            <person name="Kinjo T."/>
            <person name="Motooka D."/>
            <person name="Nabeya D."/>
            <person name="Jung N."/>
            <person name="Uechi K."/>
            <person name="Horii T."/>
            <person name="Iida T."/>
            <person name="Fujita J."/>
            <person name="Nakamura S."/>
        </authorList>
    </citation>
    <scope>NUCLEOTIDE SEQUENCE [LARGE SCALE GENOMIC DNA]</scope>
    <source>
        <strain evidence="2 4">JCM 13573</strain>
    </source>
</reference>
<keyword evidence="4" id="KW-1185">Reference proteome</keyword>
<dbReference type="KEGG" id="mku:I2456_14345"/>
<evidence type="ECO:0000313" key="2">
    <source>
        <dbReference type="EMBL" id="GFG65262.1"/>
    </source>
</evidence>
<accession>A0AAX1J2W3</accession>
<dbReference type="EMBL" id="CP065047">
    <property type="protein sequence ID" value="QPI35788.1"/>
    <property type="molecule type" value="Genomic_DNA"/>
</dbReference>
<dbReference type="SUPFAM" id="SSF46785">
    <property type="entry name" value="Winged helix' DNA-binding domain"/>
    <property type="match status" value="1"/>
</dbReference>
<dbReference type="Proteomes" id="UP000663583">
    <property type="component" value="Chromosome"/>
</dbReference>
<sequence>MRAELSRIVDHGGPGADDAEVALTDGPIVPRLRSAILALARHRGPNSSTCPSDAARAVGGDNWRELMEDARLLARQLARSGDVEITQRGTVLDPDGTWRGPIRIRTKR</sequence>
<dbReference type="InterPro" id="IPR036388">
    <property type="entry name" value="WH-like_DNA-bd_sf"/>
</dbReference>
<name>A0AAX1J2W3_9MYCO</name>
<dbReference type="Gene3D" id="1.10.10.10">
    <property type="entry name" value="Winged helix-like DNA-binding domain superfamily/Winged helix DNA-binding domain"/>
    <property type="match status" value="1"/>
</dbReference>
<dbReference type="EMBL" id="BLKU01000003">
    <property type="protein sequence ID" value="GFG65262.1"/>
    <property type="molecule type" value="Genomic_DNA"/>
</dbReference>